<evidence type="ECO:0000256" key="4">
    <source>
        <dbReference type="SAM" id="Coils"/>
    </source>
</evidence>
<dbReference type="Pfam" id="PF00005">
    <property type="entry name" value="ABC_tran"/>
    <property type="match status" value="2"/>
</dbReference>
<dbReference type="SUPFAM" id="SSF52540">
    <property type="entry name" value="P-loop containing nucleoside triphosphate hydrolases"/>
    <property type="match status" value="2"/>
</dbReference>
<dbReference type="FunFam" id="3.40.50.300:FF:000309">
    <property type="entry name" value="ABC transporter ATP-binding protein"/>
    <property type="match status" value="1"/>
</dbReference>
<comment type="caution">
    <text evidence="6">The sequence shown here is derived from an EMBL/GenBank/DDBJ whole genome shotgun (WGS) entry which is preliminary data.</text>
</comment>
<dbReference type="FunCoup" id="U2FQU2">
    <property type="interactions" value="349"/>
</dbReference>
<dbReference type="InterPro" id="IPR051309">
    <property type="entry name" value="ABCF_ATPase"/>
</dbReference>
<reference evidence="6 7" key="2">
    <citation type="journal article" date="2013" name="PLoS ONE">
        <title>INDIGO - INtegrated Data Warehouse of MIcrobial GenOmes with Examples from the Red Sea Extremophiles.</title>
        <authorList>
            <person name="Alam I."/>
            <person name="Antunes A."/>
            <person name="Kamau A.A."/>
            <person name="Ba Alawi W."/>
            <person name="Kalkatawi M."/>
            <person name="Stingl U."/>
            <person name="Bajic V.B."/>
        </authorList>
    </citation>
    <scope>NUCLEOTIDE SEQUENCE [LARGE SCALE GENOMIC DNA]</scope>
    <source>
        <strain evidence="6 7">SSD-17B</strain>
    </source>
</reference>
<evidence type="ECO:0000313" key="6">
    <source>
        <dbReference type="EMBL" id="ERJ13384.1"/>
    </source>
</evidence>
<evidence type="ECO:0000256" key="3">
    <source>
        <dbReference type="ARBA" id="ARBA00022840"/>
    </source>
</evidence>
<dbReference type="OrthoDB" id="9804035at2"/>
<evidence type="ECO:0000313" key="7">
    <source>
        <dbReference type="Proteomes" id="UP000005707"/>
    </source>
</evidence>
<evidence type="ECO:0000259" key="5">
    <source>
        <dbReference type="PROSITE" id="PS50893"/>
    </source>
</evidence>
<proteinExistence type="predicted"/>
<dbReference type="SMART" id="SM00382">
    <property type="entry name" value="AAA"/>
    <property type="match status" value="2"/>
</dbReference>
<feature type="coiled-coil region" evidence="4">
    <location>
        <begin position="554"/>
        <end position="628"/>
    </location>
</feature>
<evidence type="ECO:0000256" key="2">
    <source>
        <dbReference type="ARBA" id="ARBA00022741"/>
    </source>
</evidence>
<keyword evidence="4" id="KW-0175">Coiled coil</keyword>
<dbReference type="InParanoid" id="U2FQU2"/>
<dbReference type="GO" id="GO:0003677">
    <property type="term" value="F:DNA binding"/>
    <property type="evidence" value="ECO:0007669"/>
    <property type="project" value="InterPro"/>
</dbReference>
<dbReference type="Pfam" id="PF12848">
    <property type="entry name" value="ABC_tran_Xtn"/>
    <property type="match status" value="1"/>
</dbReference>
<dbReference type="InterPro" id="IPR032781">
    <property type="entry name" value="ABC_tran_Xtn"/>
</dbReference>
<keyword evidence="3 6" id="KW-0067">ATP-binding</keyword>
<dbReference type="AlphaFoldDB" id="U2FQU2"/>
<dbReference type="InterPro" id="IPR032524">
    <property type="entry name" value="ABC_tran_C"/>
</dbReference>
<dbReference type="InterPro" id="IPR003439">
    <property type="entry name" value="ABC_transporter-like_ATP-bd"/>
</dbReference>
<feature type="domain" description="ABC transporter" evidence="5">
    <location>
        <begin position="328"/>
        <end position="543"/>
    </location>
</feature>
<dbReference type="PANTHER" id="PTHR42855">
    <property type="entry name" value="ABC TRANSPORTER ATP-BINDING SUBUNIT"/>
    <property type="match status" value="1"/>
</dbReference>
<dbReference type="PANTHER" id="PTHR42855:SF2">
    <property type="entry name" value="DRUG RESISTANCE ABC TRANSPORTER,ATP-BINDING PROTEIN"/>
    <property type="match status" value="1"/>
</dbReference>
<dbReference type="GO" id="GO:0005524">
    <property type="term" value="F:ATP binding"/>
    <property type="evidence" value="ECO:0007669"/>
    <property type="project" value="UniProtKB-KW"/>
</dbReference>
<name>U2FQU2_9MOLU</name>
<keyword evidence="1" id="KW-0677">Repeat</keyword>
<reference evidence="6 7" key="1">
    <citation type="journal article" date="2011" name="J. Bacteriol.">
        <title>Genome sequence of Haloplasma contractile, an unusual contractile bacterium from a deep-sea anoxic brine lake.</title>
        <authorList>
            <person name="Antunes A."/>
            <person name="Alam I."/>
            <person name="El Dorry H."/>
            <person name="Siam R."/>
            <person name="Robertson A."/>
            <person name="Bajic V.B."/>
            <person name="Stingl U."/>
        </authorList>
    </citation>
    <scope>NUCLEOTIDE SEQUENCE [LARGE SCALE GENOMIC DNA]</scope>
    <source>
        <strain evidence="6 7">SSD-17B</strain>
    </source>
</reference>
<dbReference type="InterPro" id="IPR037118">
    <property type="entry name" value="Val-tRNA_synth_C_sf"/>
</dbReference>
<organism evidence="6 7">
    <name type="scientific">Haloplasma contractile SSD-17B</name>
    <dbReference type="NCBI Taxonomy" id="1033810"/>
    <lineage>
        <taxon>Bacteria</taxon>
        <taxon>Bacillati</taxon>
        <taxon>Mycoplasmatota</taxon>
        <taxon>Mollicutes</taxon>
        <taxon>Haloplasmatales</taxon>
        <taxon>Haloplasmataceae</taxon>
        <taxon>Haloplasma</taxon>
    </lineage>
</organism>
<dbReference type="PROSITE" id="PS00211">
    <property type="entry name" value="ABC_TRANSPORTER_1"/>
    <property type="match status" value="1"/>
</dbReference>
<accession>U2FQU2</accession>
<dbReference type="CDD" id="cd03221">
    <property type="entry name" value="ABCF_EF-3"/>
    <property type="match status" value="2"/>
</dbReference>
<dbReference type="PROSITE" id="PS50893">
    <property type="entry name" value="ABC_TRANSPORTER_2"/>
    <property type="match status" value="2"/>
</dbReference>
<sequence>MSLITLNKLTKTYDGTIILNEIDFTLNPKEKIAIVGRNGAGKSTLAKIICNEEHYDSGNLFISSNTKIGYFSQNSLVESDDLVINEMRKVFHEQIKMKVQVDALSKEVENTNSSHINYENLLAKLTKLMAQFEEIGGYEYEHKINMILNRFGFEDYYNEPINTLSGGQKTRLALAKLLLEEPDLLILDEPTNHLDIETVSWLENFLSGYKNALIIISHDRYFLDKVVNIVYDIEFNKATKYKANYTKFLELKKEKYEQNLKQYDLQQKEINKLQEFVDKNLVRASTTKRAQARRKQLEKMDKLDNPRIDDHSINLRFETERRSGNDVLQAENLAIGYDDEETLASNINFLIKRQDRVAIIGENGIGKSTLLKTITKKIPRKGGKIKYGACIDIGYFDQEQTALNSSKNVLNELWDEYRMTPEKEIRRVLGAFLFRQDDVFKIVNELSGGERVRLALTKLKMQHANLLILDEPTNHLDIDSREVLEDALVNYEGTILFVSHDRYFIDKIATKVIEITEDQVTVIDGNYSYFIERKQSEEALKRQVAANQDSKQNTQSDYERMKEVRREKNRLEKQHKQLEETIEALESKLETLKEDLFDPLVYNDIDKSNKLQGTIKSIETDLENKMEEWEEVSVSLAELNA</sequence>
<dbReference type="InterPro" id="IPR003593">
    <property type="entry name" value="AAA+_ATPase"/>
</dbReference>
<dbReference type="STRING" id="1033810.HLPCO_000035"/>
<keyword evidence="2" id="KW-0547">Nucleotide-binding</keyword>
<feature type="domain" description="ABC transporter" evidence="5">
    <location>
        <begin position="4"/>
        <end position="260"/>
    </location>
</feature>
<dbReference type="Gene3D" id="3.40.50.300">
    <property type="entry name" value="P-loop containing nucleotide triphosphate hydrolases"/>
    <property type="match status" value="2"/>
</dbReference>
<dbReference type="Pfam" id="PF16326">
    <property type="entry name" value="ABC_tran_CTD"/>
    <property type="match status" value="1"/>
</dbReference>
<dbReference type="InterPro" id="IPR017871">
    <property type="entry name" value="ABC_transporter-like_CS"/>
</dbReference>
<dbReference type="EMBL" id="AFNU02000001">
    <property type="protein sequence ID" value="ERJ13384.1"/>
    <property type="molecule type" value="Genomic_DNA"/>
</dbReference>
<dbReference type="Proteomes" id="UP000005707">
    <property type="component" value="Unassembled WGS sequence"/>
</dbReference>
<dbReference type="GO" id="GO:0016887">
    <property type="term" value="F:ATP hydrolysis activity"/>
    <property type="evidence" value="ECO:0007669"/>
    <property type="project" value="InterPro"/>
</dbReference>
<dbReference type="InterPro" id="IPR027417">
    <property type="entry name" value="P-loop_NTPase"/>
</dbReference>
<gene>
    <name evidence="6" type="ORF">HLPCO_000035</name>
</gene>
<feature type="coiled-coil region" evidence="4">
    <location>
        <begin position="246"/>
        <end position="273"/>
    </location>
</feature>
<dbReference type="FunFam" id="3.40.50.300:FF:000011">
    <property type="entry name" value="Putative ABC transporter ATP-binding component"/>
    <property type="match status" value="1"/>
</dbReference>
<dbReference type="eggNOG" id="COG0488">
    <property type="taxonomic scope" value="Bacteria"/>
</dbReference>
<evidence type="ECO:0000256" key="1">
    <source>
        <dbReference type="ARBA" id="ARBA00022737"/>
    </source>
</evidence>
<protein>
    <submittedName>
        <fullName evidence="6">ABC transporter ATP-binding protein uup</fullName>
    </submittedName>
</protein>
<keyword evidence="7" id="KW-1185">Reference proteome</keyword>
<dbReference type="Gene3D" id="1.10.287.380">
    <property type="entry name" value="Valyl-tRNA synthetase, C-terminal domain"/>
    <property type="match status" value="1"/>
</dbReference>
<dbReference type="RefSeq" id="WP_008826509.1">
    <property type="nucleotide sequence ID" value="NZ_AFNU02000001.1"/>
</dbReference>